<comment type="caution">
    <text evidence="1">The sequence shown here is derived from an EMBL/GenBank/DDBJ whole genome shotgun (WGS) entry which is preliminary data.</text>
</comment>
<dbReference type="GO" id="GO:0006206">
    <property type="term" value="P:pyrimidine nucleobase metabolic process"/>
    <property type="evidence" value="ECO:0007669"/>
    <property type="project" value="TreeGrafter"/>
</dbReference>
<dbReference type="SUPFAM" id="SSF56784">
    <property type="entry name" value="HAD-like"/>
    <property type="match status" value="1"/>
</dbReference>
<dbReference type="Gene3D" id="1.10.150.450">
    <property type="match status" value="1"/>
</dbReference>
<dbReference type="OrthoDB" id="8558420at2"/>
<dbReference type="InterPro" id="IPR006439">
    <property type="entry name" value="HAD-SF_hydro_IA"/>
</dbReference>
<dbReference type="NCBIfam" id="TIGR01509">
    <property type="entry name" value="HAD-SF-IA-v3"/>
    <property type="match status" value="1"/>
</dbReference>
<organism evidence="1 2">
    <name type="scientific">Eoetvoesiella caeni</name>
    <dbReference type="NCBI Taxonomy" id="645616"/>
    <lineage>
        <taxon>Bacteria</taxon>
        <taxon>Pseudomonadati</taxon>
        <taxon>Pseudomonadota</taxon>
        <taxon>Betaproteobacteria</taxon>
        <taxon>Burkholderiales</taxon>
        <taxon>Alcaligenaceae</taxon>
        <taxon>Eoetvoesiella</taxon>
    </lineage>
</organism>
<dbReference type="InterPro" id="IPR052791">
    <property type="entry name" value="SSM1_domain"/>
</dbReference>
<name>A0A366H9Z6_9BURK</name>
<dbReference type="InterPro" id="IPR036412">
    <property type="entry name" value="HAD-like_sf"/>
</dbReference>
<dbReference type="Proteomes" id="UP000253628">
    <property type="component" value="Unassembled WGS sequence"/>
</dbReference>
<evidence type="ECO:0000313" key="1">
    <source>
        <dbReference type="EMBL" id="RBP38375.1"/>
    </source>
</evidence>
<dbReference type="Pfam" id="PF00702">
    <property type="entry name" value="Hydrolase"/>
    <property type="match status" value="1"/>
</dbReference>
<dbReference type="Gene3D" id="3.40.50.1000">
    <property type="entry name" value="HAD superfamily/HAD-like"/>
    <property type="match status" value="1"/>
</dbReference>
<gene>
    <name evidence="1" type="ORF">DFR37_107139</name>
</gene>
<dbReference type="InterPro" id="IPR023214">
    <property type="entry name" value="HAD_sf"/>
</dbReference>
<dbReference type="GO" id="GO:0009166">
    <property type="term" value="P:nucleotide catabolic process"/>
    <property type="evidence" value="ECO:0007669"/>
    <property type="project" value="TreeGrafter"/>
</dbReference>
<dbReference type="EMBL" id="QNRQ01000007">
    <property type="protein sequence ID" value="RBP38375.1"/>
    <property type="molecule type" value="Genomic_DNA"/>
</dbReference>
<reference evidence="1 2" key="1">
    <citation type="submission" date="2018-06" db="EMBL/GenBank/DDBJ databases">
        <title>Genomic Encyclopedia of Type Strains, Phase IV (KMG-IV): sequencing the most valuable type-strain genomes for metagenomic binning, comparative biology and taxonomic classification.</title>
        <authorList>
            <person name="Goeker M."/>
        </authorList>
    </citation>
    <scope>NUCLEOTIDE SEQUENCE [LARGE SCALE GENOMIC DNA]</scope>
    <source>
        <strain evidence="1 2">DSM 25520</strain>
    </source>
</reference>
<dbReference type="AlphaFoldDB" id="A0A366H9Z6"/>
<keyword evidence="1" id="KW-0378">Hydrolase</keyword>
<sequence>MRALRRPAAPHPCRHNIWRPCSDDPVWLFDLDNTLHDSSRAIFKVIDQSMTAAVVASLQVDEDTANMLRTKYWKRYGATVIGLVKHHGIDAREFLHLSHSFDIPSLVHAEAALPYKLSRLQGRKILLTNAPLHYARTVLKTLGILQQFESLWAIDHMSLQGQMRPKPSLALMKQVLARVAVPASRTVLIEDTLKNLKSAKQLGMRTVYVYHPGTPFSNLRNGRDSYVDLRINSLGDLLTGRRLLLG</sequence>
<accession>A0A366H9Z6</accession>
<dbReference type="NCBIfam" id="TIGR01993">
    <property type="entry name" value="Pyr-5-nucltdase"/>
    <property type="match status" value="1"/>
</dbReference>
<dbReference type="RefSeq" id="WP_113933930.1">
    <property type="nucleotide sequence ID" value="NZ_JACCEU010000008.1"/>
</dbReference>
<keyword evidence="2" id="KW-1185">Reference proteome</keyword>
<dbReference type="PANTHER" id="PTHR47438">
    <property type="entry name" value="PHOSPHATE METABOLISM PROTEIN 8-RELATED"/>
    <property type="match status" value="1"/>
</dbReference>
<dbReference type="SFLD" id="SFLDG01132">
    <property type="entry name" value="C1.5.3:_5'-Nucleotidase_Like"/>
    <property type="match status" value="1"/>
</dbReference>
<dbReference type="GO" id="GO:0008252">
    <property type="term" value="F:nucleotidase activity"/>
    <property type="evidence" value="ECO:0007669"/>
    <property type="project" value="TreeGrafter"/>
</dbReference>
<dbReference type="InterPro" id="IPR010237">
    <property type="entry name" value="Pyr-5-nucltdase"/>
</dbReference>
<dbReference type="SFLD" id="SFLDS00003">
    <property type="entry name" value="Haloacid_Dehalogenase"/>
    <property type="match status" value="1"/>
</dbReference>
<protein>
    <submittedName>
        <fullName evidence="1">Putative hydrolase of the HAD superfamily</fullName>
    </submittedName>
</protein>
<dbReference type="PANTHER" id="PTHR47438:SF1">
    <property type="entry name" value="PHOSPHATE METABOLISM PROTEIN 8-RELATED"/>
    <property type="match status" value="1"/>
</dbReference>
<dbReference type="SFLD" id="SFLDG01129">
    <property type="entry name" value="C1.5:_HAD__Beta-PGM__Phosphata"/>
    <property type="match status" value="1"/>
</dbReference>
<proteinExistence type="predicted"/>
<evidence type="ECO:0000313" key="2">
    <source>
        <dbReference type="Proteomes" id="UP000253628"/>
    </source>
</evidence>